<dbReference type="Proteomes" id="UP000236291">
    <property type="component" value="Unassembled WGS sequence"/>
</dbReference>
<reference evidence="2 3" key="2">
    <citation type="journal article" date="2017" name="Front. Plant Sci.">
        <title>Gene Classification and Mining of Molecular Markers Useful in Red Clover (Trifolium pratense) Breeding.</title>
        <authorList>
            <person name="Istvanek J."/>
            <person name="Dluhosova J."/>
            <person name="Dluhos P."/>
            <person name="Patkova L."/>
            <person name="Nedelnik J."/>
            <person name="Repkova J."/>
        </authorList>
    </citation>
    <scope>NUCLEOTIDE SEQUENCE [LARGE SCALE GENOMIC DNA]</scope>
    <source>
        <strain evidence="3">cv. Tatra</strain>
        <tissue evidence="2">Young leaves</tissue>
    </source>
</reference>
<feature type="non-terminal residue" evidence="2">
    <location>
        <position position="83"/>
    </location>
</feature>
<feature type="region of interest" description="Disordered" evidence="1">
    <location>
        <begin position="1"/>
        <end position="29"/>
    </location>
</feature>
<feature type="non-terminal residue" evidence="2">
    <location>
        <position position="1"/>
    </location>
</feature>
<dbReference type="AlphaFoldDB" id="A0A2K3KJK5"/>
<evidence type="ECO:0000256" key="1">
    <source>
        <dbReference type="SAM" id="MobiDB-lite"/>
    </source>
</evidence>
<name>A0A2K3KJK5_TRIPR</name>
<evidence type="ECO:0000313" key="2">
    <source>
        <dbReference type="EMBL" id="PNX66456.1"/>
    </source>
</evidence>
<comment type="caution">
    <text evidence="2">The sequence shown here is derived from an EMBL/GenBank/DDBJ whole genome shotgun (WGS) entry which is preliminary data.</text>
</comment>
<proteinExistence type="predicted"/>
<accession>A0A2K3KJK5</accession>
<evidence type="ECO:0000313" key="3">
    <source>
        <dbReference type="Proteomes" id="UP000236291"/>
    </source>
</evidence>
<organism evidence="2 3">
    <name type="scientific">Trifolium pratense</name>
    <name type="common">Red clover</name>
    <dbReference type="NCBI Taxonomy" id="57577"/>
    <lineage>
        <taxon>Eukaryota</taxon>
        <taxon>Viridiplantae</taxon>
        <taxon>Streptophyta</taxon>
        <taxon>Embryophyta</taxon>
        <taxon>Tracheophyta</taxon>
        <taxon>Spermatophyta</taxon>
        <taxon>Magnoliopsida</taxon>
        <taxon>eudicotyledons</taxon>
        <taxon>Gunneridae</taxon>
        <taxon>Pentapetalae</taxon>
        <taxon>rosids</taxon>
        <taxon>fabids</taxon>
        <taxon>Fabales</taxon>
        <taxon>Fabaceae</taxon>
        <taxon>Papilionoideae</taxon>
        <taxon>50 kb inversion clade</taxon>
        <taxon>NPAAA clade</taxon>
        <taxon>Hologalegina</taxon>
        <taxon>IRL clade</taxon>
        <taxon>Trifolieae</taxon>
        <taxon>Trifolium</taxon>
    </lineage>
</organism>
<protein>
    <submittedName>
        <fullName evidence="2">Uncharacterized protein</fullName>
    </submittedName>
</protein>
<gene>
    <name evidence="2" type="ORF">L195_g063059</name>
</gene>
<reference evidence="2 3" key="1">
    <citation type="journal article" date="2014" name="Am. J. Bot.">
        <title>Genome assembly and annotation for red clover (Trifolium pratense; Fabaceae).</title>
        <authorList>
            <person name="Istvanek J."/>
            <person name="Jaros M."/>
            <person name="Krenek A."/>
            <person name="Repkova J."/>
        </authorList>
    </citation>
    <scope>NUCLEOTIDE SEQUENCE [LARGE SCALE GENOMIC DNA]</scope>
    <source>
        <strain evidence="3">cv. Tatra</strain>
        <tissue evidence="2">Young leaves</tissue>
    </source>
</reference>
<sequence length="83" mass="8744">SFPVLDSSAAGDFLSGEGRGETFSDLDISPAATEASRFIPSSPGETEELASENLTQLSTNAFMGLKEASYVSPDLETNPVEEQ</sequence>
<dbReference type="EMBL" id="ASHM01193840">
    <property type="protein sequence ID" value="PNX66456.1"/>
    <property type="molecule type" value="Genomic_DNA"/>
</dbReference>